<accession>A0AAD7MWA8</accession>
<protein>
    <submittedName>
        <fullName evidence="1">Uncharacterized protein</fullName>
    </submittedName>
</protein>
<dbReference type="EMBL" id="JARJLG010000157">
    <property type="protein sequence ID" value="KAJ7735080.1"/>
    <property type="molecule type" value="Genomic_DNA"/>
</dbReference>
<dbReference type="AlphaFoldDB" id="A0AAD7MWA8"/>
<proteinExistence type="predicted"/>
<dbReference type="Proteomes" id="UP001215280">
    <property type="component" value="Unassembled WGS sequence"/>
</dbReference>
<sequence length="104" mass="11325">TIPLLNSQHRVVAVLGGTPRDDAGWKLATDGAAALLQERKARIRLTDDALHHRRAQDAFPALARGVAHGGGRTEPAEVRQNAANTQLTDELLAHPHFQLPGRFR</sequence>
<comment type="caution">
    <text evidence="1">The sequence shown here is derived from an EMBL/GenBank/DDBJ whole genome shotgun (WGS) entry which is preliminary data.</text>
</comment>
<evidence type="ECO:0000313" key="2">
    <source>
        <dbReference type="Proteomes" id="UP001215280"/>
    </source>
</evidence>
<reference evidence="1" key="1">
    <citation type="submission" date="2023-03" db="EMBL/GenBank/DDBJ databases">
        <title>Massive genome expansion in bonnet fungi (Mycena s.s.) driven by repeated elements and novel gene families across ecological guilds.</title>
        <authorList>
            <consortium name="Lawrence Berkeley National Laboratory"/>
            <person name="Harder C.B."/>
            <person name="Miyauchi S."/>
            <person name="Viragh M."/>
            <person name="Kuo A."/>
            <person name="Thoen E."/>
            <person name="Andreopoulos B."/>
            <person name="Lu D."/>
            <person name="Skrede I."/>
            <person name="Drula E."/>
            <person name="Henrissat B."/>
            <person name="Morin E."/>
            <person name="Kohler A."/>
            <person name="Barry K."/>
            <person name="LaButti K."/>
            <person name="Morin E."/>
            <person name="Salamov A."/>
            <person name="Lipzen A."/>
            <person name="Mereny Z."/>
            <person name="Hegedus B."/>
            <person name="Baldrian P."/>
            <person name="Stursova M."/>
            <person name="Weitz H."/>
            <person name="Taylor A."/>
            <person name="Grigoriev I.V."/>
            <person name="Nagy L.G."/>
            <person name="Martin F."/>
            <person name="Kauserud H."/>
        </authorList>
    </citation>
    <scope>NUCLEOTIDE SEQUENCE</scope>
    <source>
        <strain evidence="1">CBHHK188m</strain>
    </source>
</reference>
<feature type="non-terminal residue" evidence="1">
    <location>
        <position position="1"/>
    </location>
</feature>
<gene>
    <name evidence="1" type="ORF">DFH07DRAFT_754080</name>
</gene>
<name>A0AAD7MWA8_9AGAR</name>
<evidence type="ECO:0000313" key="1">
    <source>
        <dbReference type="EMBL" id="KAJ7735080.1"/>
    </source>
</evidence>
<keyword evidence="2" id="KW-1185">Reference proteome</keyword>
<organism evidence="1 2">
    <name type="scientific">Mycena maculata</name>
    <dbReference type="NCBI Taxonomy" id="230809"/>
    <lineage>
        <taxon>Eukaryota</taxon>
        <taxon>Fungi</taxon>
        <taxon>Dikarya</taxon>
        <taxon>Basidiomycota</taxon>
        <taxon>Agaricomycotina</taxon>
        <taxon>Agaricomycetes</taxon>
        <taxon>Agaricomycetidae</taxon>
        <taxon>Agaricales</taxon>
        <taxon>Marasmiineae</taxon>
        <taxon>Mycenaceae</taxon>
        <taxon>Mycena</taxon>
    </lineage>
</organism>